<protein>
    <submittedName>
        <fullName evidence="1">Essential recombination function protein</fullName>
    </submittedName>
</protein>
<dbReference type="Pfam" id="PF04404">
    <property type="entry name" value="ERF"/>
    <property type="match status" value="1"/>
</dbReference>
<dbReference type="InterPro" id="IPR007499">
    <property type="entry name" value="ERF_bacteria_virus"/>
</dbReference>
<sequence length="183" mass="20115">NRRNQQGSGYNFRGIDDVYNTIAPLLSKHGLCILPRVLSRECIERTSKSGGGLFYVTVDAEFDFVSAEDGSKHTVKTFGEAMDSGDKATNKAMSAAYKYACFQAFSIPTEADNDADAHTHELQKSEPNVRFIEEQLGVMATCATVDELKLAYNGAYACCDGDQVYQAKVIAAKNKRYKEITNA</sequence>
<dbReference type="EMBL" id="LR796608">
    <property type="protein sequence ID" value="CAB4154039.1"/>
    <property type="molecule type" value="Genomic_DNA"/>
</dbReference>
<reference evidence="1" key="1">
    <citation type="submission" date="2020-04" db="EMBL/GenBank/DDBJ databases">
        <authorList>
            <person name="Chiriac C."/>
            <person name="Salcher M."/>
            <person name="Ghai R."/>
            <person name="Kavagutti S V."/>
        </authorList>
    </citation>
    <scope>NUCLEOTIDE SEQUENCE</scope>
</reference>
<accession>A0A6J5NEU1</accession>
<organism evidence="1">
    <name type="scientific">uncultured Caudovirales phage</name>
    <dbReference type="NCBI Taxonomy" id="2100421"/>
    <lineage>
        <taxon>Viruses</taxon>
        <taxon>Duplodnaviria</taxon>
        <taxon>Heunggongvirae</taxon>
        <taxon>Uroviricota</taxon>
        <taxon>Caudoviricetes</taxon>
        <taxon>Peduoviridae</taxon>
        <taxon>Maltschvirus</taxon>
        <taxon>Maltschvirus maltsch</taxon>
    </lineage>
</organism>
<proteinExistence type="predicted"/>
<name>A0A6J5NEU1_9CAUD</name>
<gene>
    <name evidence="1" type="ORF">UFOVP632_1</name>
</gene>
<feature type="non-terminal residue" evidence="1">
    <location>
        <position position="1"/>
    </location>
</feature>
<evidence type="ECO:0000313" key="1">
    <source>
        <dbReference type="EMBL" id="CAB4154039.1"/>
    </source>
</evidence>